<comment type="pathway">
    <text evidence="1">Carbohydrate acid metabolism.</text>
</comment>
<keyword evidence="5 9" id="KW-0547">Nucleotide-binding</keyword>
<name>A0ABT4YM92_9VIBR</name>
<dbReference type="RefSeq" id="WP_272137893.1">
    <property type="nucleotide sequence ID" value="NZ_JAQLOI010000001.1"/>
</dbReference>
<dbReference type="EMBL" id="JAQLOI010000001">
    <property type="protein sequence ID" value="MDB1122613.1"/>
    <property type="molecule type" value="Genomic_DNA"/>
</dbReference>
<evidence type="ECO:0000256" key="6">
    <source>
        <dbReference type="ARBA" id="ARBA00022777"/>
    </source>
</evidence>
<keyword evidence="4 9" id="KW-0808">Transferase</keyword>
<dbReference type="Pfam" id="PF01202">
    <property type="entry name" value="SKI"/>
    <property type="match status" value="1"/>
</dbReference>
<accession>A0ABT4YM92</accession>
<evidence type="ECO:0000256" key="2">
    <source>
        <dbReference type="ARBA" id="ARBA00008420"/>
    </source>
</evidence>
<sequence length="163" mass="18561">MMTKKYVVMGVSGCGKSSIGEALATKLGIAFYDGDDFHPQINVEKMLNGIPLTDDDRQSWLETLNSIIVNEPALVVACSALKPEYRDILRKNCPQLQFIYLKGKFDTIWQRHKMRQGHYFKGSAMLESQFNTLIEPNRLEAMHVDIDKTPEEIIEQILTNIAQ</sequence>
<dbReference type="InterPro" id="IPR027417">
    <property type="entry name" value="P-loop_NTPase"/>
</dbReference>
<gene>
    <name evidence="10" type="ORF">PGX00_02250</name>
</gene>
<dbReference type="InterPro" id="IPR006001">
    <property type="entry name" value="Therm_gnt_kin"/>
</dbReference>
<dbReference type="InterPro" id="IPR031322">
    <property type="entry name" value="Shikimate/glucono_kinase"/>
</dbReference>
<evidence type="ECO:0000313" key="11">
    <source>
        <dbReference type="Proteomes" id="UP001210678"/>
    </source>
</evidence>
<dbReference type="PANTHER" id="PTHR43442:SF3">
    <property type="entry name" value="GLUCONOKINASE-RELATED"/>
    <property type="match status" value="1"/>
</dbReference>
<dbReference type="PANTHER" id="PTHR43442">
    <property type="entry name" value="GLUCONOKINASE-RELATED"/>
    <property type="match status" value="1"/>
</dbReference>
<protein>
    <recommendedName>
        <fullName evidence="3 9">Gluconokinase</fullName>
        <ecNumber evidence="3 9">2.7.1.12</ecNumber>
    </recommendedName>
</protein>
<evidence type="ECO:0000256" key="1">
    <source>
        <dbReference type="ARBA" id="ARBA00004761"/>
    </source>
</evidence>
<evidence type="ECO:0000256" key="9">
    <source>
        <dbReference type="RuleBase" id="RU363066"/>
    </source>
</evidence>
<evidence type="ECO:0000256" key="3">
    <source>
        <dbReference type="ARBA" id="ARBA00012054"/>
    </source>
</evidence>
<dbReference type="CDD" id="cd02021">
    <property type="entry name" value="GntK"/>
    <property type="match status" value="1"/>
</dbReference>
<organism evidence="10 11">
    <name type="scientific">Vibrio algarum</name>
    <dbReference type="NCBI Taxonomy" id="3020714"/>
    <lineage>
        <taxon>Bacteria</taxon>
        <taxon>Pseudomonadati</taxon>
        <taxon>Pseudomonadota</taxon>
        <taxon>Gammaproteobacteria</taxon>
        <taxon>Vibrionales</taxon>
        <taxon>Vibrionaceae</taxon>
        <taxon>Vibrio</taxon>
    </lineage>
</organism>
<keyword evidence="11" id="KW-1185">Reference proteome</keyword>
<dbReference type="SUPFAM" id="SSF52540">
    <property type="entry name" value="P-loop containing nucleoside triphosphate hydrolases"/>
    <property type="match status" value="1"/>
</dbReference>
<reference evidence="10 11" key="1">
    <citation type="submission" date="2023-01" db="EMBL/GenBank/DDBJ databases">
        <title>Vibrio sp. KJ40-1 sp.nov, isolated from marine algae.</title>
        <authorList>
            <person name="Butt M."/>
            <person name="Kim J.M.J."/>
            <person name="Jeon C.O.C."/>
        </authorList>
    </citation>
    <scope>NUCLEOTIDE SEQUENCE [LARGE SCALE GENOMIC DNA]</scope>
    <source>
        <strain evidence="10 11">KJ40-1</strain>
    </source>
</reference>
<evidence type="ECO:0000256" key="8">
    <source>
        <dbReference type="ARBA" id="ARBA00048090"/>
    </source>
</evidence>
<dbReference type="NCBIfam" id="TIGR01313">
    <property type="entry name" value="therm_gnt_kin"/>
    <property type="match status" value="1"/>
</dbReference>
<evidence type="ECO:0000256" key="4">
    <source>
        <dbReference type="ARBA" id="ARBA00022679"/>
    </source>
</evidence>
<dbReference type="Proteomes" id="UP001210678">
    <property type="component" value="Unassembled WGS sequence"/>
</dbReference>
<evidence type="ECO:0000313" key="10">
    <source>
        <dbReference type="EMBL" id="MDB1122613.1"/>
    </source>
</evidence>
<evidence type="ECO:0000256" key="7">
    <source>
        <dbReference type="ARBA" id="ARBA00022840"/>
    </source>
</evidence>
<evidence type="ECO:0000256" key="5">
    <source>
        <dbReference type="ARBA" id="ARBA00022741"/>
    </source>
</evidence>
<dbReference type="Gene3D" id="3.40.50.300">
    <property type="entry name" value="P-loop containing nucleotide triphosphate hydrolases"/>
    <property type="match status" value="1"/>
</dbReference>
<comment type="similarity">
    <text evidence="2 9">Belongs to the gluconokinase GntK/GntV family.</text>
</comment>
<keyword evidence="6 9" id="KW-0418">Kinase</keyword>
<dbReference type="EC" id="2.7.1.12" evidence="3 9"/>
<comment type="catalytic activity">
    <reaction evidence="8 9">
        <text>D-gluconate + ATP = 6-phospho-D-gluconate + ADP + H(+)</text>
        <dbReference type="Rhea" id="RHEA:19433"/>
        <dbReference type="ChEBI" id="CHEBI:15378"/>
        <dbReference type="ChEBI" id="CHEBI:18391"/>
        <dbReference type="ChEBI" id="CHEBI:30616"/>
        <dbReference type="ChEBI" id="CHEBI:58759"/>
        <dbReference type="ChEBI" id="CHEBI:456216"/>
        <dbReference type="EC" id="2.7.1.12"/>
    </reaction>
</comment>
<keyword evidence="7 9" id="KW-0067">ATP-binding</keyword>
<proteinExistence type="inferred from homology"/>
<comment type="caution">
    <text evidence="10">The sequence shown here is derived from an EMBL/GenBank/DDBJ whole genome shotgun (WGS) entry which is preliminary data.</text>
</comment>